<dbReference type="AlphaFoldDB" id="A0A8T4I9W5"/>
<dbReference type="PROSITE" id="PS51724">
    <property type="entry name" value="SPOR"/>
    <property type="match status" value="1"/>
</dbReference>
<proteinExistence type="predicted"/>
<dbReference type="EMBL" id="JAGRQC010000001">
    <property type="protein sequence ID" value="MBR0551143.1"/>
    <property type="molecule type" value="Genomic_DNA"/>
</dbReference>
<reference evidence="4" key="1">
    <citation type="submission" date="2021-04" db="EMBL/GenBank/DDBJ databases">
        <title>Ouciella asimina sp. nov., isolated from the surface seawater in the hydrothermal field of Okinawa Trough.</title>
        <authorList>
            <person name="Shuang W."/>
        </authorList>
    </citation>
    <scope>NUCLEOTIDE SEQUENCE</scope>
    <source>
        <strain evidence="4">LXI357</strain>
    </source>
</reference>
<feature type="region of interest" description="Disordered" evidence="1">
    <location>
        <begin position="1"/>
        <end position="23"/>
    </location>
</feature>
<dbReference type="Pfam" id="PF05036">
    <property type="entry name" value="SPOR"/>
    <property type="match status" value="1"/>
</dbReference>
<evidence type="ECO:0000313" key="4">
    <source>
        <dbReference type="EMBL" id="MBR0551143.1"/>
    </source>
</evidence>
<evidence type="ECO:0000313" key="5">
    <source>
        <dbReference type="Proteomes" id="UP000676996"/>
    </source>
</evidence>
<dbReference type="RefSeq" id="WP_284052434.1">
    <property type="nucleotide sequence ID" value="NZ_JAGRQC010000001.1"/>
</dbReference>
<comment type="caution">
    <text evidence="4">The sequence shown here is derived from an EMBL/GenBank/DDBJ whole genome shotgun (WGS) entry which is preliminary data.</text>
</comment>
<dbReference type="GO" id="GO:0042834">
    <property type="term" value="F:peptidoglycan binding"/>
    <property type="evidence" value="ECO:0007669"/>
    <property type="project" value="InterPro"/>
</dbReference>
<feature type="compositionally biased region" description="Basic and acidic residues" evidence="1">
    <location>
        <begin position="9"/>
        <end position="23"/>
    </location>
</feature>
<organism evidence="4 5">
    <name type="scientific">Stakelama marina</name>
    <dbReference type="NCBI Taxonomy" id="2826939"/>
    <lineage>
        <taxon>Bacteria</taxon>
        <taxon>Pseudomonadati</taxon>
        <taxon>Pseudomonadota</taxon>
        <taxon>Alphaproteobacteria</taxon>
        <taxon>Sphingomonadales</taxon>
        <taxon>Sphingomonadaceae</taxon>
        <taxon>Stakelama</taxon>
    </lineage>
</organism>
<evidence type="ECO:0000256" key="1">
    <source>
        <dbReference type="SAM" id="MobiDB-lite"/>
    </source>
</evidence>
<evidence type="ECO:0000259" key="3">
    <source>
        <dbReference type="PROSITE" id="PS51724"/>
    </source>
</evidence>
<keyword evidence="2" id="KW-0812">Transmembrane</keyword>
<sequence>MTDTGADGSTHREEPFADEDRLPWLETADEDFDDGPSPGRMALLVVVGLVIVSAIVGGYLWLSNHRGGSGNGELIAAQEGDYKVKPNQAGGMKVAGEGDARYVASEGGTTNGSVDVNALPEAPVDGKRVAPKKQAPDKGAAKVVAQVPTSAEKVAAKAPAQTSVNKHSSGGGGSVVQLGSFPNQSGAKTAWSRLSKRFSYLEPLGETVQKAEVNGNTVYRLRVNAGSASAAKELCGKLKVAGEACYIPAQ</sequence>
<protein>
    <submittedName>
        <fullName evidence="4">SPOR domain-containing protein</fullName>
    </submittedName>
</protein>
<dbReference type="Proteomes" id="UP000676996">
    <property type="component" value="Unassembled WGS sequence"/>
</dbReference>
<keyword evidence="2" id="KW-0472">Membrane</keyword>
<dbReference type="InterPro" id="IPR007730">
    <property type="entry name" value="SPOR-like_dom"/>
</dbReference>
<feature type="transmembrane region" description="Helical" evidence="2">
    <location>
        <begin position="41"/>
        <end position="62"/>
    </location>
</feature>
<dbReference type="Gene3D" id="3.30.70.1070">
    <property type="entry name" value="Sporulation related repeat"/>
    <property type="match status" value="1"/>
</dbReference>
<keyword evidence="5" id="KW-1185">Reference proteome</keyword>
<gene>
    <name evidence="4" type="ORF">J7S20_01335</name>
</gene>
<dbReference type="InterPro" id="IPR036680">
    <property type="entry name" value="SPOR-like_sf"/>
</dbReference>
<evidence type="ECO:0000256" key="2">
    <source>
        <dbReference type="SAM" id="Phobius"/>
    </source>
</evidence>
<keyword evidence="2" id="KW-1133">Transmembrane helix</keyword>
<accession>A0A8T4I9W5</accession>
<name>A0A8T4I9W5_9SPHN</name>
<feature type="domain" description="SPOR" evidence="3">
    <location>
        <begin position="168"/>
        <end position="250"/>
    </location>
</feature>
<dbReference type="SUPFAM" id="SSF110997">
    <property type="entry name" value="Sporulation related repeat"/>
    <property type="match status" value="1"/>
</dbReference>